<dbReference type="GO" id="GO:0007165">
    <property type="term" value="P:signal transduction"/>
    <property type="evidence" value="ECO:0007669"/>
    <property type="project" value="UniProtKB-KW"/>
</dbReference>
<evidence type="ECO:0000256" key="2">
    <source>
        <dbReference type="ARBA" id="ARBA00022475"/>
    </source>
</evidence>
<feature type="transmembrane region" description="Helical" evidence="10">
    <location>
        <begin position="71"/>
        <end position="89"/>
    </location>
</feature>
<feature type="transmembrane region" description="Helical" evidence="10">
    <location>
        <begin position="254"/>
        <end position="276"/>
    </location>
</feature>
<organism evidence="11 12">
    <name type="scientific">Tribolium castaneum</name>
    <name type="common">Red flour beetle</name>
    <dbReference type="NCBI Taxonomy" id="7070"/>
    <lineage>
        <taxon>Eukaryota</taxon>
        <taxon>Metazoa</taxon>
        <taxon>Ecdysozoa</taxon>
        <taxon>Arthropoda</taxon>
        <taxon>Hexapoda</taxon>
        <taxon>Insecta</taxon>
        <taxon>Pterygota</taxon>
        <taxon>Neoptera</taxon>
        <taxon>Endopterygota</taxon>
        <taxon>Coleoptera</taxon>
        <taxon>Polyphaga</taxon>
        <taxon>Cucujiformia</taxon>
        <taxon>Tenebrionidae</taxon>
        <taxon>Tenebrionidae incertae sedis</taxon>
        <taxon>Tribolium</taxon>
    </lineage>
</organism>
<feature type="transmembrane region" description="Helical" evidence="10">
    <location>
        <begin position="124"/>
        <end position="143"/>
    </location>
</feature>
<keyword evidence="7 10" id="KW-0472">Membrane</keyword>
<dbReference type="InterPro" id="IPR004117">
    <property type="entry name" value="7tm6_olfct_rcpt"/>
</dbReference>
<dbReference type="PhylomeDB" id="D6WA72"/>
<comment type="caution">
    <text evidence="10">Lacks conserved residue(s) required for the propagation of feature annotation.</text>
</comment>
<feature type="transmembrane region" description="Helical" evidence="10">
    <location>
        <begin position="282"/>
        <end position="302"/>
    </location>
</feature>
<keyword evidence="12" id="KW-1185">Reference proteome</keyword>
<evidence type="ECO:0000256" key="4">
    <source>
        <dbReference type="ARBA" id="ARBA00022692"/>
    </source>
</evidence>
<evidence type="ECO:0000256" key="6">
    <source>
        <dbReference type="ARBA" id="ARBA00022989"/>
    </source>
</evidence>
<dbReference type="PANTHER" id="PTHR21137">
    <property type="entry name" value="ODORANT RECEPTOR"/>
    <property type="match status" value="1"/>
</dbReference>
<keyword evidence="3 10" id="KW-0716">Sensory transduction</keyword>
<sequence length="383" mass="44351">MKQKAVGAKKQLKTDNRDVLVTVKLLANDVFHAKAAKIVLKLLVLIHGSISLIQIYTILFKPNIEEFTLKAPIFFGLIYPISGALTLLLKPELIDNFPNYTKISLTDNIDPKTYQSIKKSAKIAFYYTVATISLAIISGINYIQFLKHEDEIFFAYKFFNDYFPKYSLILKIIYKATLPILGYIAVAIPIQTVYGIEHMKYQIMLVKSWVKKIDSDADNKKDQKMVRSQLVLCIQRHSSLITFIHKIKKEIDSLFLMSLLNAVLCFMSIFLFIFSATFYREYYLRIGLTCITSGFIGLIVVFGQQFENEVENLATVTCNLNWYFFDLKNKSIYLIFVGQIIRPLRMQYLDFGLNYRLPLSFLKLVYTVLSLMLKVRPTFHEQN</sequence>
<keyword evidence="2" id="KW-1003">Cell membrane</keyword>
<dbReference type="Pfam" id="PF02949">
    <property type="entry name" value="7tm_6"/>
    <property type="match status" value="1"/>
</dbReference>
<evidence type="ECO:0000256" key="1">
    <source>
        <dbReference type="ARBA" id="ARBA00004651"/>
    </source>
</evidence>
<evidence type="ECO:0000256" key="10">
    <source>
        <dbReference type="RuleBase" id="RU351113"/>
    </source>
</evidence>
<keyword evidence="6 10" id="KW-1133">Transmembrane helix</keyword>
<keyword evidence="4 10" id="KW-0812">Transmembrane</keyword>
<gene>
    <name evidence="11" type="primary">Or310</name>
    <name evidence="11" type="ORF">TcasGA2_TC030424</name>
</gene>
<evidence type="ECO:0000256" key="7">
    <source>
        <dbReference type="ARBA" id="ARBA00023136"/>
    </source>
</evidence>
<reference evidence="11 12" key="1">
    <citation type="journal article" date="2008" name="Nature">
        <title>The genome of the model beetle and pest Tribolium castaneum.</title>
        <authorList>
            <consortium name="Tribolium Genome Sequencing Consortium"/>
            <person name="Richards S."/>
            <person name="Gibbs R.A."/>
            <person name="Weinstock G.M."/>
            <person name="Brown S.J."/>
            <person name="Denell R."/>
            <person name="Beeman R.W."/>
            <person name="Gibbs R."/>
            <person name="Beeman R.W."/>
            <person name="Brown S.J."/>
            <person name="Bucher G."/>
            <person name="Friedrich M."/>
            <person name="Grimmelikhuijzen C.J."/>
            <person name="Klingler M."/>
            <person name="Lorenzen M."/>
            <person name="Richards S."/>
            <person name="Roth S."/>
            <person name="Schroder R."/>
            <person name="Tautz D."/>
            <person name="Zdobnov E.M."/>
            <person name="Muzny D."/>
            <person name="Gibbs R.A."/>
            <person name="Weinstock G.M."/>
            <person name="Attaway T."/>
            <person name="Bell S."/>
            <person name="Buhay C.J."/>
            <person name="Chandrabose M.N."/>
            <person name="Chavez D."/>
            <person name="Clerk-Blankenburg K.P."/>
            <person name="Cree A."/>
            <person name="Dao M."/>
            <person name="Davis C."/>
            <person name="Chacko J."/>
            <person name="Dinh H."/>
            <person name="Dugan-Rocha S."/>
            <person name="Fowler G."/>
            <person name="Garner T.T."/>
            <person name="Garnes J."/>
            <person name="Gnirke A."/>
            <person name="Hawes A."/>
            <person name="Hernandez J."/>
            <person name="Hines S."/>
            <person name="Holder M."/>
            <person name="Hume J."/>
            <person name="Jhangiani S.N."/>
            <person name="Joshi V."/>
            <person name="Khan Z.M."/>
            <person name="Jackson L."/>
            <person name="Kovar C."/>
            <person name="Kowis A."/>
            <person name="Lee S."/>
            <person name="Lewis L.R."/>
            <person name="Margolis J."/>
            <person name="Morgan M."/>
            <person name="Nazareth L.V."/>
            <person name="Nguyen N."/>
            <person name="Okwuonu G."/>
            <person name="Parker D."/>
            <person name="Richards S."/>
            <person name="Ruiz S.J."/>
            <person name="Santibanez J."/>
            <person name="Savard J."/>
            <person name="Scherer S.E."/>
            <person name="Schneider B."/>
            <person name="Sodergren E."/>
            <person name="Tautz D."/>
            <person name="Vattahil S."/>
            <person name="Villasana D."/>
            <person name="White C.S."/>
            <person name="Wright R."/>
            <person name="Park Y."/>
            <person name="Beeman R.W."/>
            <person name="Lord J."/>
            <person name="Oppert B."/>
            <person name="Lorenzen M."/>
            <person name="Brown S."/>
            <person name="Wang L."/>
            <person name="Savard J."/>
            <person name="Tautz D."/>
            <person name="Richards S."/>
            <person name="Weinstock G."/>
            <person name="Gibbs R.A."/>
            <person name="Liu Y."/>
            <person name="Worley K."/>
            <person name="Weinstock G."/>
            <person name="Elsik C.G."/>
            <person name="Reese J.T."/>
            <person name="Elhaik E."/>
            <person name="Landan G."/>
            <person name="Graur D."/>
            <person name="Arensburger P."/>
            <person name="Atkinson P."/>
            <person name="Beeman R.W."/>
            <person name="Beidler J."/>
            <person name="Brown S.J."/>
            <person name="Demuth J.P."/>
            <person name="Drury D.W."/>
            <person name="Du Y.Z."/>
            <person name="Fujiwara H."/>
            <person name="Lorenzen M."/>
            <person name="Maselli V."/>
            <person name="Osanai M."/>
            <person name="Park Y."/>
            <person name="Robertson H.M."/>
            <person name="Tu Z."/>
            <person name="Wang J.J."/>
            <person name="Wang S."/>
            <person name="Richards S."/>
            <person name="Song H."/>
            <person name="Zhang L."/>
            <person name="Sodergren E."/>
            <person name="Werner D."/>
            <person name="Stanke M."/>
            <person name="Morgenstern B."/>
            <person name="Solovyev V."/>
            <person name="Kosarev P."/>
            <person name="Brown G."/>
            <person name="Chen H.C."/>
            <person name="Ermolaeva O."/>
            <person name="Hlavina W."/>
            <person name="Kapustin Y."/>
            <person name="Kiryutin B."/>
            <person name="Kitts P."/>
            <person name="Maglott D."/>
            <person name="Pruitt K."/>
            <person name="Sapojnikov V."/>
            <person name="Souvorov A."/>
            <person name="Mackey A.J."/>
            <person name="Waterhouse R.M."/>
            <person name="Wyder S."/>
            <person name="Zdobnov E.M."/>
            <person name="Zdobnov E.M."/>
            <person name="Wyder S."/>
            <person name="Kriventseva E.V."/>
            <person name="Kadowaki T."/>
            <person name="Bork P."/>
            <person name="Aranda M."/>
            <person name="Bao R."/>
            <person name="Beermann A."/>
            <person name="Berns N."/>
            <person name="Bolognesi R."/>
            <person name="Bonneton F."/>
            <person name="Bopp D."/>
            <person name="Brown S.J."/>
            <person name="Bucher G."/>
            <person name="Butts T."/>
            <person name="Chaumot A."/>
            <person name="Denell R.E."/>
            <person name="Ferrier D.E."/>
            <person name="Friedrich M."/>
            <person name="Gordon C.M."/>
            <person name="Jindra M."/>
            <person name="Klingler M."/>
            <person name="Lan Q."/>
            <person name="Lattorff H.M."/>
            <person name="Laudet V."/>
            <person name="von Levetsow C."/>
            <person name="Liu Z."/>
            <person name="Lutz R."/>
            <person name="Lynch J.A."/>
            <person name="da Fonseca R.N."/>
            <person name="Posnien N."/>
            <person name="Reuter R."/>
            <person name="Roth S."/>
            <person name="Savard J."/>
            <person name="Schinko J.B."/>
            <person name="Schmitt C."/>
            <person name="Schoppmeier M."/>
            <person name="Schroder R."/>
            <person name="Shippy T.D."/>
            <person name="Simonnet F."/>
            <person name="Marques-Souza H."/>
            <person name="Tautz D."/>
            <person name="Tomoyasu Y."/>
            <person name="Trauner J."/>
            <person name="Van der Zee M."/>
            <person name="Vervoort M."/>
            <person name="Wittkopp N."/>
            <person name="Wimmer E.A."/>
            <person name="Yang X."/>
            <person name="Jones A.K."/>
            <person name="Sattelle D.B."/>
            <person name="Ebert P.R."/>
            <person name="Nelson D."/>
            <person name="Scott J.G."/>
            <person name="Beeman R.W."/>
            <person name="Muthukrishnan S."/>
            <person name="Kramer K.J."/>
            <person name="Arakane Y."/>
            <person name="Beeman R.W."/>
            <person name="Zhu Q."/>
            <person name="Hogenkamp D."/>
            <person name="Dixit R."/>
            <person name="Oppert B."/>
            <person name="Jiang H."/>
            <person name="Zou Z."/>
            <person name="Marshall J."/>
            <person name="Elpidina E."/>
            <person name="Vinokurov K."/>
            <person name="Oppert C."/>
            <person name="Zou Z."/>
            <person name="Evans J."/>
            <person name="Lu Z."/>
            <person name="Zhao P."/>
            <person name="Sumathipala N."/>
            <person name="Altincicek B."/>
            <person name="Vilcinskas A."/>
            <person name="Williams M."/>
            <person name="Hultmark D."/>
            <person name="Hetru C."/>
            <person name="Jiang H."/>
            <person name="Grimmelikhuijzen C.J."/>
            <person name="Hauser F."/>
            <person name="Cazzamali G."/>
            <person name="Williamson M."/>
            <person name="Park Y."/>
            <person name="Li B."/>
            <person name="Tanaka Y."/>
            <person name="Predel R."/>
            <person name="Neupert S."/>
            <person name="Schachtner J."/>
            <person name="Verleyen P."/>
            <person name="Raible F."/>
            <person name="Bork P."/>
            <person name="Friedrich M."/>
            <person name="Walden K.K."/>
            <person name="Robertson H.M."/>
            <person name="Angeli S."/>
            <person name="Foret S."/>
            <person name="Bucher G."/>
            <person name="Schuetz S."/>
            <person name="Maleszka R."/>
            <person name="Wimmer E.A."/>
            <person name="Beeman R.W."/>
            <person name="Lorenzen M."/>
            <person name="Tomoyasu Y."/>
            <person name="Miller S.C."/>
            <person name="Grossmann D."/>
            <person name="Bucher G."/>
        </authorList>
    </citation>
    <scope>NUCLEOTIDE SEQUENCE [LARGE SCALE GENOMIC DNA]</scope>
    <source>
        <strain evidence="11 12">Georgia GA2</strain>
    </source>
</reference>
<name>D6WA72_TRICA</name>
<dbReference type="Proteomes" id="UP000007266">
    <property type="component" value="Linkage group 2"/>
</dbReference>
<dbReference type="PANTHER" id="PTHR21137:SF35">
    <property type="entry name" value="ODORANT RECEPTOR 19A-RELATED"/>
    <property type="match status" value="1"/>
</dbReference>
<evidence type="ECO:0000313" key="11">
    <source>
        <dbReference type="EMBL" id="EEZ99423.1"/>
    </source>
</evidence>
<comment type="similarity">
    <text evidence="10">Belongs to the insect chemoreceptor superfamily. Heteromeric odorant receptor channel (TC 1.A.69) family.</text>
</comment>
<dbReference type="EMBL" id="KQ971312">
    <property type="protein sequence ID" value="EEZ99423.1"/>
    <property type="molecule type" value="Genomic_DNA"/>
</dbReference>
<keyword evidence="5 10" id="KW-0552">Olfaction</keyword>
<comment type="subcellular location">
    <subcellularLocation>
        <location evidence="1 10">Cell membrane</location>
        <topology evidence="1 10">Multi-pass membrane protein</topology>
    </subcellularLocation>
</comment>
<keyword evidence="9 10" id="KW-0807">Transducer</keyword>
<evidence type="ECO:0000256" key="9">
    <source>
        <dbReference type="ARBA" id="ARBA00023224"/>
    </source>
</evidence>
<accession>D6WA72</accession>
<evidence type="ECO:0000313" key="12">
    <source>
        <dbReference type="Proteomes" id="UP000007266"/>
    </source>
</evidence>
<feature type="transmembrane region" description="Helical" evidence="10">
    <location>
        <begin position="172"/>
        <end position="194"/>
    </location>
</feature>
<reference evidence="11 12" key="2">
    <citation type="journal article" date="2010" name="Nucleic Acids Res.">
        <title>BeetleBase in 2010: revisions to provide comprehensive genomic information for Tribolium castaneum.</title>
        <authorList>
            <person name="Kim H.S."/>
            <person name="Murphy T."/>
            <person name="Xia J."/>
            <person name="Caragea D."/>
            <person name="Park Y."/>
            <person name="Beeman R.W."/>
            <person name="Lorenzen M.D."/>
            <person name="Butcher S."/>
            <person name="Manak J.R."/>
            <person name="Brown S.J."/>
        </authorList>
    </citation>
    <scope>GENOME REANNOTATION</scope>
    <source>
        <strain evidence="11 12">Georgia GA2</strain>
    </source>
</reference>
<evidence type="ECO:0000256" key="5">
    <source>
        <dbReference type="ARBA" id="ARBA00022725"/>
    </source>
</evidence>
<evidence type="ECO:0000256" key="3">
    <source>
        <dbReference type="ARBA" id="ARBA00022606"/>
    </source>
</evidence>
<protein>
    <recommendedName>
        <fullName evidence="10">Odorant receptor</fullName>
    </recommendedName>
</protein>
<feature type="transmembrane region" description="Helical" evidence="10">
    <location>
        <begin position="38"/>
        <end position="59"/>
    </location>
</feature>
<keyword evidence="8 10" id="KW-0675">Receptor</keyword>
<evidence type="ECO:0000256" key="8">
    <source>
        <dbReference type="ARBA" id="ARBA00023170"/>
    </source>
</evidence>
<dbReference type="GO" id="GO:0004984">
    <property type="term" value="F:olfactory receptor activity"/>
    <property type="evidence" value="ECO:0000318"/>
    <property type="project" value="GO_Central"/>
</dbReference>
<dbReference type="AlphaFoldDB" id="D6WA72"/>
<dbReference type="GO" id="GO:0005886">
    <property type="term" value="C:plasma membrane"/>
    <property type="evidence" value="ECO:0000318"/>
    <property type="project" value="GO_Central"/>
</dbReference>
<dbReference type="GO" id="GO:0005549">
    <property type="term" value="F:odorant binding"/>
    <property type="evidence" value="ECO:0007669"/>
    <property type="project" value="InterPro"/>
</dbReference>
<proteinExistence type="inferred from homology"/>
<dbReference type="HOGENOM" id="CLU_059644_1_0_1"/>
<dbReference type="GO" id="GO:0050911">
    <property type="term" value="P:detection of chemical stimulus involved in sensory perception of smell"/>
    <property type="evidence" value="ECO:0000318"/>
    <property type="project" value="GO_Central"/>
</dbReference>